<reference evidence="5" key="2">
    <citation type="submission" date="2025-09" db="UniProtKB">
        <authorList>
            <consortium name="Ensembl"/>
        </authorList>
    </citation>
    <scope>IDENTIFICATION</scope>
</reference>
<feature type="region of interest" description="Disordered" evidence="3">
    <location>
        <begin position="320"/>
        <end position="350"/>
    </location>
</feature>
<dbReference type="PANTHER" id="PTHR16161:SF0">
    <property type="entry name" value="TRANSCRIPTIONAL PROTEIN SWT1"/>
    <property type="match status" value="1"/>
</dbReference>
<organism evidence="5 6">
    <name type="scientific">Monopterus albus</name>
    <name type="common">Swamp eel</name>
    <dbReference type="NCBI Taxonomy" id="43700"/>
    <lineage>
        <taxon>Eukaryota</taxon>
        <taxon>Metazoa</taxon>
        <taxon>Chordata</taxon>
        <taxon>Craniata</taxon>
        <taxon>Vertebrata</taxon>
        <taxon>Euteleostomi</taxon>
        <taxon>Actinopterygii</taxon>
        <taxon>Neopterygii</taxon>
        <taxon>Teleostei</taxon>
        <taxon>Neoteleostei</taxon>
        <taxon>Acanthomorphata</taxon>
        <taxon>Anabantaria</taxon>
        <taxon>Synbranchiformes</taxon>
        <taxon>Synbranchidae</taxon>
        <taxon>Monopterus</taxon>
    </lineage>
</organism>
<keyword evidence="6" id="KW-1185">Reference proteome</keyword>
<dbReference type="GO" id="GO:0005634">
    <property type="term" value="C:nucleus"/>
    <property type="evidence" value="ECO:0007669"/>
    <property type="project" value="TreeGrafter"/>
</dbReference>
<dbReference type="OrthoDB" id="548295at2759"/>
<feature type="domain" description="PIN" evidence="4">
    <location>
        <begin position="447"/>
        <end position="575"/>
    </location>
</feature>
<dbReference type="Pfam" id="PF13638">
    <property type="entry name" value="PIN_4"/>
    <property type="match status" value="1"/>
</dbReference>
<dbReference type="InterPro" id="IPR029060">
    <property type="entry name" value="PIN-like_dom_sf"/>
</dbReference>
<dbReference type="InterPro" id="IPR002716">
    <property type="entry name" value="PIN_dom"/>
</dbReference>
<dbReference type="Proteomes" id="UP000261600">
    <property type="component" value="Unplaced"/>
</dbReference>
<evidence type="ECO:0000313" key="6">
    <source>
        <dbReference type="Proteomes" id="UP000261600"/>
    </source>
</evidence>
<feature type="compositionally biased region" description="Basic and acidic residues" evidence="3">
    <location>
        <begin position="111"/>
        <end position="129"/>
    </location>
</feature>
<dbReference type="Ensembl" id="ENSMALT00000028350.1">
    <property type="protein sequence ID" value="ENSMALP00000027838.1"/>
    <property type="gene ID" value="ENSMALG00000019308.1"/>
</dbReference>
<reference evidence="5" key="1">
    <citation type="submission" date="2025-08" db="UniProtKB">
        <authorList>
            <consortium name="Ensembl"/>
        </authorList>
    </citation>
    <scope>IDENTIFICATION</scope>
</reference>
<dbReference type="InterPro" id="IPR052626">
    <property type="entry name" value="SWT1_Regulator"/>
</dbReference>
<evidence type="ECO:0000256" key="3">
    <source>
        <dbReference type="SAM" id="MobiDB-lite"/>
    </source>
</evidence>
<dbReference type="RefSeq" id="XP_020458422.1">
    <property type="nucleotide sequence ID" value="XM_020602766.1"/>
</dbReference>
<feature type="compositionally biased region" description="Basic residues" evidence="3">
    <location>
        <begin position="1"/>
        <end position="13"/>
    </location>
</feature>
<feature type="region of interest" description="Disordered" evidence="3">
    <location>
        <begin position="99"/>
        <end position="211"/>
    </location>
</feature>
<dbReference type="SMART" id="SM00670">
    <property type="entry name" value="PINc"/>
    <property type="match status" value="1"/>
</dbReference>
<dbReference type="STRING" id="43700.ENSMALP00000027838"/>
<feature type="compositionally biased region" description="Polar residues" evidence="3">
    <location>
        <begin position="320"/>
        <end position="342"/>
    </location>
</feature>
<evidence type="ECO:0000256" key="1">
    <source>
        <dbReference type="ARBA" id="ARBA00060839"/>
    </source>
</evidence>
<feature type="compositionally biased region" description="Polar residues" evidence="3">
    <location>
        <begin position="54"/>
        <end position="67"/>
    </location>
</feature>
<dbReference type="CTD" id="54823"/>
<accession>A0A3Q3KFJ0</accession>
<protein>
    <recommendedName>
        <fullName evidence="2">Transcriptional protein SWT1</fullName>
    </recommendedName>
</protein>
<dbReference type="GeneID" id="109961715"/>
<dbReference type="PANTHER" id="PTHR16161">
    <property type="entry name" value="TRANSCRIPTIONAL PROTEIN SWT1"/>
    <property type="match status" value="1"/>
</dbReference>
<dbReference type="AlphaFoldDB" id="A0A3Q3KFJ0"/>
<evidence type="ECO:0000313" key="5">
    <source>
        <dbReference type="Ensembl" id="ENSMALP00000027838.1"/>
    </source>
</evidence>
<proteinExistence type="inferred from homology"/>
<dbReference type="KEGG" id="malb:109961715"/>
<feature type="compositionally biased region" description="Polar residues" evidence="3">
    <location>
        <begin position="137"/>
        <end position="171"/>
    </location>
</feature>
<evidence type="ECO:0000259" key="4">
    <source>
        <dbReference type="SMART" id="SM00670"/>
    </source>
</evidence>
<feature type="region of interest" description="Disordered" evidence="3">
    <location>
        <begin position="1"/>
        <end position="72"/>
    </location>
</feature>
<sequence length="938" mass="104791">MSKKSKKRRRRKSSCSTEEDEASKEQDIAINCETAKRKRDVNSRESFAAKPGNFVSSTVKNNSPSTRQVKKPVYRLAKTHATGHKTVNKDKEYTTKSVTEQFHGGNCSSKPRLEISGKDSGSKTAEKRPSKPLLTDTAGTVCQRTQRFSKGSLEESSSQRIPSKLKQQPKSLSLVPAEQKEWNVQKKRRAEEPPKTGHDYKTVKASSVSRDSLKQNRIELVKKFCQRHHESNCTGKMSLCTESKNPSVSVLKESSTSAKPPASESSFKNVTSVHKSVKSTSHMTAKSSFSQKQMYSLTPALPPNFKMPKKVEPRQVDCTSDNNEAISTNTNLKHGNKSSDSGVSLRISKHQTVQQPHSCLDFAPSFSSEEQDKRSSLPSQLPTVCSTDTEPWHDEMQVVEELHLARSEKRLEVNVMQCYGELTCMDIDLPEERATNTHCKQPTQQNLILILDTNILLSHLDYVKKIRLHGLEVLGFPVVLIPWVVLQELDSLKKGKGLSGSVAHLAAPAISYIYNSLKSRDPHLWGQSMQQATESNKSLNAENNDDRVLQCCLQYQRLYPWCAHILCTNDKNLCSKALLSGVRALSKNDLEAEVQRSRCGLHPLQSMQSPVLPCSPVEQHSHNRTGFSVGLAEKDSQQPTEETKANLNLSRCISELENCLQEVLSDVLEVEMKAAYGDLWLEIVYVKPPWTLQDVLQCLKKHWIAVFGNIVPRRKQQNVLSLIDFFNSGKTMDCSATLVALQEAKELVKVFGKRSSRVPSAISVMDNITDQLQPQGEVPAGDTDMKDDDAQISHQEVWALFENIWFNVYQMSLEVFKALGFDPHTMQNTHPVGAPPPPQEALAYLHKLSSMVSQLLQAFSSVLLSAPGMEEVQTLLSIIHANETFNVDSRLTAKDLCDCFSQQDYREKLRVGGTQLMELKEALDHCVGATGQNISFAT</sequence>
<dbReference type="CDD" id="cd18727">
    <property type="entry name" value="PIN_Swt1-like"/>
    <property type="match status" value="1"/>
</dbReference>
<dbReference type="Gene3D" id="3.40.50.1010">
    <property type="entry name" value="5'-nuclease"/>
    <property type="match status" value="1"/>
</dbReference>
<name>A0A3Q3KFJ0_MONAL</name>
<evidence type="ECO:0000256" key="2">
    <source>
        <dbReference type="ARBA" id="ARBA00074620"/>
    </source>
</evidence>
<dbReference type="SUPFAM" id="SSF88723">
    <property type="entry name" value="PIN domain-like"/>
    <property type="match status" value="1"/>
</dbReference>
<feature type="compositionally biased region" description="Basic and acidic residues" evidence="3">
    <location>
        <begin position="178"/>
        <end position="202"/>
    </location>
</feature>
<dbReference type="FunFam" id="3.40.50.1010:FF:000012">
    <property type="entry name" value="SWT1, RNA endoribonuclease homolog"/>
    <property type="match status" value="1"/>
</dbReference>
<comment type="similarity">
    <text evidence="1">Belongs to the SWT1 family.</text>
</comment>